<feature type="region of interest" description="Disordered" evidence="1">
    <location>
        <begin position="493"/>
        <end position="653"/>
    </location>
</feature>
<evidence type="ECO:0000313" key="2">
    <source>
        <dbReference type="EMBL" id="MFK4267822.1"/>
    </source>
</evidence>
<feature type="compositionally biased region" description="Basic and acidic residues" evidence="1">
    <location>
        <begin position="934"/>
        <end position="951"/>
    </location>
</feature>
<sequence>MSRSGGARARWFSGRGARARTGPATDPAPSAPVTTLERPEGGGRGGALLVEEHGGVMLLRSPSDDTLSTSDVADLVRALSADPEHTVTVVAGADASSAGELWPRLGGVLDSLRSDGVGVVRLVLSAAGDDRPDEPAVARRIADAWEIEVIAPDGLAVVVPGGSLFVPERRSGRGGERGGGERGRGERGGWWRFAPGAEPVRIGSRQPAPAWQPAVEHLPAGTSGGYSVEQIPAGVLVRSRDANPPRPDDLCYAVPADPRGPTVLLGAPQDEDVPAGDLTELLTALPEAVRPRVRLAPGGPRDILRTSQSVADSLGVELVVRTGMPLMSYGSPAEPGTVRSVLVGADGAPRWQSFVDAVVCAPAREGETAPSPRLLRWSPPVPGRGSAEHGAIRLSERWRVTVTRAGLWITDTESEPPPATGRAVDPEGPAIELGHPGQPIDATLYPVLGRLLGGLGADVCGRARLFVLGTCADGGRELRRTAAEHGLRTLRFGAGLAPARPEARRPAPAESAQAPTESGPAPVASAPAAEVEPEPDHERDPMSRGTLPEATPPETTPSEATEDPRPVLPSTRPSMVSTAPAPAPAPAVRDTSAAPGEPATSATSATSGAGAGAGSPEPPRPRTGGPGLSKPPSSGRVRDPERPDGRGAAGAVGAAGVAAVARLSTTVPQSTQTPPSATAPGPATPEPPAPEPPAARTPSVPLRPLPPVPFLPGHVSTEAERTAFRALADAVWERHSAAVTRALTRMPALRGAEQEAARIDLIALHVYLDTSYDLDTPDAPDTPAAPLSHAALARGMRTGDDRLLPYAACVASALRRLPSYRGLACRRTHEADGGLVPGTLLRDPAPVCALPPAAGAPRPAGAQYAIWSVTGRRTRQLTGRPGSASGGDEVVFAPGTLLRVLDVRDTDGAPLVLLREVPTTASSPSAAGAVPQDTRLDDHDRAALDRLDEALRRHRPAATRG</sequence>
<feature type="compositionally biased region" description="Basic residues" evidence="1">
    <location>
        <begin position="952"/>
        <end position="961"/>
    </location>
</feature>
<evidence type="ECO:0000313" key="3">
    <source>
        <dbReference type="Proteomes" id="UP001620295"/>
    </source>
</evidence>
<accession>A0ABW8LPL1</accession>
<organism evidence="2 3">
    <name type="scientific">Streptomyces milbemycinicus</name>
    <dbReference type="NCBI Taxonomy" id="476552"/>
    <lineage>
        <taxon>Bacteria</taxon>
        <taxon>Bacillati</taxon>
        <taxon>Actinomycetota</taxon>
        <taxon>Actinomycetes</taxon>
        <taxon>Kitasatosporales</taxon>
        <taxon>Streptomycetaceae</taxon>
        <taxon>Streptomyces</taxon>
    </lineage>
</organism>
<feature type="region of interest" description="Disordered" evidence="1">
    <location>
        <begin position="169"/>
        <end position="190"/>
    </location>
</feature>
<feature type="region of interest" description="Disordered" evidence="1">
    <location>
        <begin position="666"/>
        <end position="705"/>
    </location>
</feature>
<feature type="compositionally biased region" description="Low complexity" evidence="1">
    <location>
        <begin position="508"/>
        <end position="530"/>
    </location>
</feature>
<proteinExistence type="predicted"/>
<protein>
    <submittedName>
        <fullName evidence="2">Uncharacterized protein</fullName>
    </submittedName>
</protein>
<feature type="compositionally biased region" description="Low complexity" evidence="1">
    <location>
        <begin position="666"/>
        <end position="681"/>
    </location>
</feature>
<feature type="region of interest" description="Disordered" evidence="1">
    <location>
        <begin position="369"/>
        <end position="388"/>
    </location>
</feature>
<dbReference type="Proteomes" id="UP001620295">
    <property type="component" value="Unassembled WGS sequence"/>
</dbReference>
<feature type="region of interest" description="Disordered" evidence="1">
    <location>
        <begin position="920"/>
        <end position="961"/>
    </location>
</feature>
<dbReference type="EMBL" id="JBJDQH010000007">
    <property type="protein sequence ID" value="MFK4267822.1"/>
    <property type="molecule type" value="Genomic_DNA"/>
</dbReference>
<feature type="compositionally biased region" description="Basic and acidic residues" evidence="1">
    <location>
        <begin position="636"/>
        <end position="645"/>
    </location>
</feature>
<reference evidence="2 3" key="1">
    <citation type="submission" date="2024-11" db="EMBL/GenBank/DDBJ databases">
        <title>The Natural Products Discovery Center: Release of the First 8490 Sequenced Strains for Exploring Actinobacteria Biosynthetic Diversity.</title>
        <authorList>
            <person name="Kalkreuter E."/>
            <person name="Kautsar S.A."/>
            <person name="Yang D."/>
            <person name="Bader C.D."/>
            <person name="Teijaro C.N."/>
            <person name="Fluegel L."/>
            <person name="Davis C.M."/>
            <person name="Simpson J.R."/>
            <person name="Lauterbach L."/>
            <person name="Steele A.D."/>
            <person name="Gui C."/>
            <person name="Meng S."/>
            <person name="Li G."/>
            <person name="Viehrig K."/>
            <person name="Ye F."/>
            <person name="Su P."/>
            <person name="Kiefer A.F."/>
            <person name="Nichols A."/>
            <person name="Cepeda A.J."/>
            <person name="Yan W."/>
            <person name="Fan B."/>
            <person name="Jiang Y."/>
            <person name="Adhikari A."/>
            <person name="Zheng C.-J."/>
            <person name="Schuster L."/>
            <person name="Cowan T.M."/>
            <person name="Smanski M.J."/>
            <person name="Chevrette M.G."/>
            <person name="De Carvalho L.P.S."/>
            <person name="Shen B."/>
        </authorList>
    </citation>
    <scope>NUCLEOTIDE SEQUENCE [LARGE SCALE GENOMIC DNA]</scope>
    <source>
        <strain evidence="2 3">NPDC020863</strain>
    </source>
</reference>
<feature type="compositionally biased region" description="Pro residues" evidence="1">
    <location>
        <begin position="682"/>
        <end position="705"/>
    </location>
</feature>
<dbReference type="Gene3D" id="3.90.176.10">
    <property type="entry name" value="Toxin ADP-ribosyltransferase, Chain A, domain 1"/>
    <property type="match status" value="1"/>
</dbReference>
<dbReference type="RefSeq" id="WP_404747018.1">
    <property type="nucleotide sequence ID" value="NZ_JBJDQH010000007.1"/>
</dbReference>
<feature type="compositionally biased region" description="Low complexity" evidence="1">
    <location>
        <begin position="591"/>
        <end position="608"/>
    </location>
</feature>
<keyword evidence="3" id="KW-1185">Reference proteome</keyword>
<comment type="caution">
    <text evidence="2">The sequence shown here is derived from an EMBL/GenBank/DDBJ whole genome shotgun (WGS) entry which is preliminary data.</text>
</comment>
<name>A0ABW8LPL1_9ACTN</name>
<feature type="compositionally biased region" description="Basic and acidic residues" evidence="1">
    <location>
        <begin position="169"/>
        <end position="189"/>
    </location>
</feature>
<gene>
    <name evidence="2" type="ORF">ACI2L5_23215</name>
</gene>
<evidence type="ECO:0000256" key="1">
    <source>
        <dbReference type="SAM" id="MobiDB-lite"/>
    </source>
</evidence>
<feature type="region of interest" description="Disordered" evidence="1">
    <location>
        <begin position="1"/>
        <end position="46"/>
    </location>
</feature>